<dbReference type="GeneID" id="99677558"/>
<protein>
    <recommendedName>
        <fullName evidence="4">Mid2-like cell wall stress sensor domain protein</fullName>
    </recommendedName>
</protein>
<keyword evidence="1" id="KW-1133">Transmembrane helix</keyword>
<evidence type="ECO:0000313" key="2">
    <source>
        <dbReference type="EMBL" id="WHI60629.1"/>
    </source>
</evidence>
<feature type="transmembrane region" description="Helical" evidence="1">
    <location>
        <begin position="35"/>
        <end position="55"/>
    </location>
</feature>
<dbReference type="EMBL" id="CP118848">
    <property type="protein sequence ID" value="WHI60629.1"/>
    <property type="molecule type" value="Genomic_DNA"/>
</dbReference>
<accession>A0AAX3W789</accession>
<name>A0AAX3W789_MAMLE</name>
<dbReference type="RefSeq" id="WP_016998430.1">
    <property type="nucleotide sequence ID" value="NZ_CABIVY010000018.1"/>
</dbReference>
<feature type="transmembrane region" description="Helical" evidence="1">
    <location>
        <begin position="6"/>
        <end position="23"/>
    </location>
</feature>
<reference evidence="2" key="1">
    <citation type="journal article" date="2023" name="Antibiotics">
        <title>Prevalence and Molecular Characterization of Methicillin-Resistant Staphylococci (MRS) and Mammaliicocci (MRM) in Dromedary Camels from Algeria: First Detection of SCCmec-mecC Hybrid in Methicillin-Resistant Mammaliicoccus lentus.</title>
        <authorList>
            <person name="Belhout C."/>
            <person name="Boyen F."/>
            <person name="Vereecke N."/>
            <person name="Theuns S."/>
            <person name="Taibi N."/>
            <person name="Stegger M."/>
            <person name="de la Fe-Rodriguez P.Y."/>
            <person name="Bouayad L."/>
            <person name="Elgroud R."/>
            <person name="Butaye P."/>
        </authorList>
    </citation>
    <scope>NUCLEOTIDE SEQUENCE</scope>
    <source>
        <strain evidence="2">7048</strain>
    </source>
</reference>
<keyword evidence="1" id="KW-0472">Membrane</keyword>
<sequence>MIVAYIAMIMLIIIAVTSIIKDITDNNENKKKNLLPSIAMLLGGIIMLVYSLVYLS</sequence>
<evidence type="ECO:0008006" key="4">
    <source>
        <dbReference type="Google" id="ProtNLM"/>
    </source>
</evidence>
<keyword evidence="1" id="KW-0812">Transmembrane</keyword>
<dbReference type="AlphaFoldDB" id="A0AAX3W789"/>
<evidence type="ECO:0000256" key="1">
    <source>
        <dbReference type="SAM" id="Phobius"/>
    </source>
</evidence>
<dbReference type="Proteomes" id="UP001223261">
    <property type="component" value="Chromosome"/>
</dbReference>
<organism evidence="2 3">
    <name type="scientific">Mammaliicoccus lentus</name>
    <name type="common">Staphylococcus lentus</name>
    <dbReference type="NCBI Taxonomy" id="42858"/>
    <lineage>
        <taxon>Bacteria</taxon>
        <taxon>Bacillati</taxon>
        <taxon>Bacillota</taxon>
        <taxon>Bacilli</taxon>
        <taxon>Bacillales</taxon>
        <taxon>Staphylococcaceae</taxon>
        <taxon>Mammaliicoccus</taxon>
    </lineage>
</organism>
<proteinExistence type="predicted"/>
<gene>
    <name evidence="2" type="ORF">PYH69_03085</name>
</gene>
<evidence type="ECO:0000313" key="3">
    <source>
        <dbReference type="Proteomes" id="UP001223261"/>
    </source>
</evidence>